<dbReference type="InterPro" id="IPR011598">
    <property type="entry name" value="bHLH_dom"/>
</dbReference>
<evidence type="ECO:0000256" key="2">
    <source>
        <dbReference type="ARBA" id="ARBA00023015"/>
    </source>
</evidence>
<reference evidence="6" key="1">
    <citation type="submission" date="2023-12" db="EMBL/GenBank/DDBJ databases">
        <title>Genome assembly of Anisodus tanguticus.</title>
        <authorList>
            <person name="Wang Y.-J."/>
        </authorList>
    </citation>
    <scope>NUCLEOTIDE SEQUENCE</scope>
    <source>
        <strain evidence="6">KB-2021</strain>
        <tissue evidence="6">Leaf</tissue>
    </source>
</reference>
<comment type="subcellular location">
    <subcellularLocation>
        <location evidence="1">Nucleus</location>
    </subcellularLocation>
</comment>
<name>A0AAE1RH87_9SOLA</name>
<dbReference type="InterPro" id="IPR024097">
    <property type="entry name" value="bHLH_ZIP_TF"/>
</dbReference>
<dbReference type="GO" id="GO:0003700">
    <property type="term" value="F:DNA-binding transcription factor activity"/>
    <property type="evidence" value="ECO:0007669"/>
    <property type="project" value="TreeGrafter"/>
</dbReference>
<feature type="domain" description="BHLH" evidence="5">
    <location>
        <begin position="35"/>
        <end position="85"/>
    </location>
</feature>
<keyword evidence="4" id="KW-0539">Nucleus</keyword>
<organism evidence="6 7">
    <name type="scientific">Anisodus tanguticus</name>
    <dbReference type="NCBI Taxonomy" id="243964"/>
    <lineage>
        <taxon>Eukaryota</taxon>
        <taxon>Viridiplantae</taxon>
        <taxon>Streptophyta</taxon>
        <taxon>Embryophyta</taxon>
        <taxon>Tracheophyta</taxon>
        <taxon>Spermatophyta</taxon>
        <taxon>Magnoliopsida</taxon>
        <taxon>eudicotyledons</taxon>
        <taxon>Gunneridae</taxon>
        <taxon>Pentapetalae</taxon>
        <taxon>asterids</taxon>
        <taxon>lamiids</taxon>
        <taxon>Solanales</taxon>
        <taxon>Solanaceae</taxon>
        <taxon>Solanoideae</taxon>
        <taxon>Hyoscyameae</taxon>
        <taxon>Anisodus</taxon>
    </lineage>
</organism>
<keyword evidence="2" id="KW-0805">Transcription regulation</keyword>
<gene>
    <name evidence="6" type="ORF">RND71_030452</name>
</gene>
<dbReference type="Pfam" id="PF00010">
    <property type="entry name" value="HLH"/>
    <property type="match status" value="1"/>
</dbReference>
<evidence type="ECO:0000313" key="7">
    <source>
        <dbReference type="Proteomes" id="UP001291623"/>
    </source>
</evidence>
<keyword evidence="7" id="KW-1185">Reference proteome</keyword>
<dbReference type="PANTHER" id="PTHR12565">
    <property type="entry name" value="STEROL REGULATORY ELEMENT-BINDING PROTEIN"/>
    <property type="match status" value="1"/>
</dbReference>
<dbReference type="PANTHER" id="PTHR12565:SF431">
    <property type="entry name" value="TRANSCRIPTION FACTOR BHLH137"/>
    <property type="match status" value="1"/>
</dbReference>
<dbReference type="Gene3D" id="4.10.280.10">
    <property type="entry name" value="Helix-loop-helix DNA-binding domain"/>
    <property type="match status" value="1"/>
</dbReference>
<dbReference type="AlphaFoldDB" id="A0AAE1RH87"/>
<dbReference type="InterPro" id="IPR036638">
    <property type="entry name" value="HLH_DNA-bd_sf"/>
</dbReference>
<dbReference type="EMBL" id="JAVYJV010000016">
    <property type="protein sequence ID" value="KAK4351139.1"/>
    <property type="molecule type" value="Genomic_DNA"/>
</dbReference>
<comment type="caution">
    <text evidence="6">The sequence shown here is derived from an EMBL/GenBank/DDBJ whole genome shotgun (WGS) entry which is preliminary data.</text>
</comment>
<evidence type="ECO:0000256" key="1">
    <source>
        <dbReference type="ARBA" id="ARBA00004123"/>
    </source>
</evidence>
<evidence type="ECO:0000256" key="3">
    <source>
        <dbReference type="ARBA" id="ARBA00023163"/>
    </source>
</evidence>
<protein>
    <recommendedName>
        <fullName evidence="5">BHLH domain-containing protein</fullName>
    </recommendedName>
</protein>
<sequence length="220" mass="24778">MGKRRKAILAKYEKKGNEEAPRDNIHVRARRGQATDSIVLLKGSHVRREKISERMKILHSLVPGCDKVTGKALMLDEIINYIQSLQNQIEFLTMKLGSLNPMYCDYGMDLDALMVRPDDQSLSGLETPPPNIQQVSATTSQAAEIIPNTNSGYPFLDNSASLTFQQANFLNYISQFKKLYLKSIYLTAGLIQALLWNYSNSLKSKLASGRENPELLILER</sequence>
<evidence type="ECO:0000259" key="5">
    <source>
        <dbReference type="PROSITE" id="PS50888"/>
    </source>
</evidence>
<dbReference type="SUPFAM" id="SSF47459">
    <property type="entry name" value="HLH, helix-loop-helix DNA-binding domain"/>
    <property type="match status" value="1"/>
</dbReference>
<evidence type="ECO:0000313" key="6">
    <source>
        <dbReference type="EMBL" id="KAK4351139.1"/>
    </source>
</evidence>
<proteinExistence type="predicted"/>
<dbReference type="Proteomes" id="UP001291623">
    <property type="component" value="Unassembled WGS sequence"/>
</dbReference>
<keyword evidence="3" id="KW-0804">Transcription</keyword>
<evidence type="ECO:0000256" key="4">
    <source>
        <dbReference type="ARBA" id="ARBA00023242"/>
    </source>
</evidence>
<accession>A0AAE1RH87</accession>
<dbReference type="GO" id="GO:0005634">
    <property type="term" value="C:nucleus"/>
    <property type="evidence" value="ECO:0007669"/>
    <property type="project" value="UniProtKB-SubCell"/>
</dbReference>
<dbReference type="PROSITE" id="PS50888">
    <property type="entry name" value="BHLH"/>
    <property type="match status" value="1"/>
</dbReference>
<dbReference type="GO" id="GO:0046983">
    <property type="term" value="F:protein dimerization activity"/>
    <property type="evidence" value="ECO:0007669"/>
    <property type="project" value="InterPro"/>
</dbReference>